<keyword evidence="5 13" id="KW-0220">Diaminopimelate biosynthesis</keyword>
<proteinExistence type="inferred from homology"/>
<dbReference type="CDD" id="cd02274">
    <property type="entry name" value="DHDPR_N"/>
    <property type="match status" value="1"/>
</dbReference>
<evidence type="ECO:0000256" key="11">
    <source>
        <dbReference type="ARBA" id="ARBA00049080"/>
    </source>
</evidence>
<keyword evidence="7 13" id="KW-0520">NAD</keyword>
<dbReference type="Pfam" id="PF05173">
    <property type="entry name" value="DapB_C"/>
    <property type="match status" value="1"/>
</dbReference>
<feature type="binding site" evidence="13">
    <location>
        <position position="30"/>
    </location>
    <ligand>
        <name>NADP(+)</name>
        <dbReference type="ChEBI" id="CHEBI:58349"/>
    </ligand>
</feature>
<dbReference type="GO" id="GO:0050661">
    <property type="term" value="F:NADP binding"/>
    <property type="evidence" value="ECO:0007669"/>
    <property type="project" value="UniProtKB-UniRule"/>
</dbReference>
<evidence type="ECO:0000256" key="10">
    <source>
        <dbReference type="ARBA" id="ARBA00038983"/>
    </source>
</evidence>
<dbReference type="InterPro" id="IPR022664">
    <property type="entry name" value="DapB_N_CS"/>
</dbReference>
<comment type="catalytic activity">
    <reaction evidence="11 13">
        <text>(S)-2,3,4,5-tetrahydrodipicolinate + NADP(+) + H2O = (2S,4S)-4-hydroxy-2,3,4,5-tetrahydrodipicolinate + NADPH + H(+)</text>
        <dbReference type="Rhea" id="RHEA:35331"/>
        <dbReference type="ChEBI" id="CHEBI:15377"/>
        <dbReference type="ChEBI" id="CHEBI:15378"/>
        <dbReference type="ChEBI" id="CHEBI:16845"/>
        <dbReference type="ChEBI" id="CHEBI:57783"/>
        <dbReference type="ChEBI" id="CHEBI:58349"/>
        <dbReference type="ChEBI" id="CHEBI:67139"/>
        <dbReference type="EC" id="1.17.1.8"/>
    </reaction>
</comment>
<feature type="active site" description="Proton donor" evidence="13">
    <location>
        <position position="131"/>
    </location>
</feature>
<evidence type="ECO:0000259" key="15">
    <source>
        <dbReference type="Pfam" id="PF05173"/>
    </source>
</evidence>
<feature type="binding site" evidence="13">
    <location>
        <begin position="71"/>
        <end position="73"/>
    </location>
    <ligand>
        <name>NAD(+)</name>
        <dbReference type="ChEBI" id="CHEBI:57540"/>
    </ligand>
</feature>
<dbReference type="GO" id="GO:0016726">
    <property type="term" value="F:oxidoreductase activity, acting on CH or CH2 groups, NAD or NADP as acceptor"/>
    <property type="evidence" value="ECO:0007669"/>
    <property type="project" value="UniProtKB-UniRule"/>
</dbReference>
<dbReference type="OMA" id="APKGRDY"/>
<keyword evidence="4 13" id="KW-0521">NADP</keyword>
<dbReference type="PANTHER" id="PTHR20836">
    <property type="entry name" value="DIHYDRODIPICOLINATE REDUCTASE"/>
    <property type="match status" value="1"/>
</dbReference>
<dbReference type="RefSeq" id="WP_011943767.1">
    <property type="nucleotide sequence ID" value="NZ_DAITJQ010000001.1"/>
</dbReference>
<evidence type="ECO:0000313" key="17">
    <source>
        <dbReference type="Proteomes" id="UP000058636"/>
    </source>
</evidence>
<keyword evidence="2 13" id="KW-0963">Cytoplasm</keyword>
<evidence type="ECO:0000256" key="5">
    <source>
        <dbReference type="ARBA" id="ARBA00022915"/>
    </source>
</evidence>
<comment type="function">
    <text evidence="13">Catalyzes the conversion of 4-hydroxy-tetrahydrodipicolinate (HTPA) to tetrahydrodipicolinate.</text>
</comment>
<dbReference type="HAMAP" id="MF_00102">
    <property type="entry name" value="DapB"/>
    <property type="match status" value="1"/>
</dbReference>
<evidence type="ECO:0000313" key="16">
    <source>
        <dbReference type="EMBL" id="KUK22110.1"/>
    </source>
</evidence>
<feature type="active site" description="Proton donor/acceptor" evidence="13">
    <location>
        <position position="127"/>
    </location>
</feature>
<evidence type="ECO:0000256" key="6">
    <source>
        <dbReference type="ARBA" id="ARBA00023002"/>
    </source>
</evidence>
<dbReference type="GO" id="GO:0008839">
    <property type="term" value="F:4-hydroxy-tetrahydrodipicolinate reductase"/>
    <property type="evidence" value="ECO:0007669"/>
    <property type="project" value="UniProtKB-EC"/>
</dbReference>
<evidence type="ECO:0000256" key="8">
    <source>
        <dbReference type="ARBA" id="ARBA00023154"/>
    </source>
</evidence>
<comment type="caution">
    <text evidence="13">Was originally thought to be a dihydrodipicolinate reductase (DHDPR), catalyzing the conversion of dihydrodipicolinate to tetrahydrodipicolinate. However, it was shown in E.coli that the substrate of the enzymatic reaction is not dihydrodipicolinate (DHDP) but in fact (2S,4S)-4-hydroxy-2,3,4,5-tetrahydrodipicolinic acid (HTPA), the product released by the DapA-catalyzed reaction.</text>
</comment>
<comment type="catalytic activity">
    <reaction evidence="12 13">
        <text>(S)-2,3,4,5-tetrahydrodipicolinate + NAD(+) + H2O = (2S,4S)-4-hydroxy-2,3,4,5-tetrahydrodipicolinate + NADH + H(+)</text>
        <dbReference type="Rhea" id="RHEA:35323"/>
        <dbReference type="ChEBI" id="CHEBI:15377"/>
        <dbReference type="ChEBI" id="CHEBI:15378"/>
        <dbReference type="ChEBI" id="CHEBI:16845"/>
        <dbReference type="ChEBI" id="CHEBI:57540"/>
        <dbReference type="ChEBI" id="CHEBI:57945"/>
        <dbReference type="ChEBI" id="CHEBI:67139"/>
        <dbReference type="EC" id="1.17.1.8"/>
    </reaction>
</comment>
<keyword evidence="6 13" id="KW-0560">Oxidoreductase</keyword>
<feature type="binding site" evidence="13">
    <location>
        <begin position="95"/>
        <end position="98"/>
    </location>
    <ligand>
        <name>NAD(+)</name>
        <dbReference type="ChEBI" id="CHEBI:57540"/>
    </ligand>
</feature>
<feature type="binding site" evidence="13">
    <location>
        <begin position="7"/>
        <end position="12"/>
    </location>
    <ligand>
        <name>NAD(+)</name>
        <dbReference type="ChEBI" id="CHEBI:57540"/>
    </ligand>
</feature>
<dbReference type="PANTHER" id="PTHR20836:SF0">
    <property type="entry name" value="4-HYDROXY-TETRAHYDRODIPICOLINATE REDUCTASE 1, CHLOROPLASTIC-RELATED"/>
    <property type="match status" value="1"/>
</dbReference>
<comment type="caution">
    <text evidence="16">The sequence shown here is derived from an EMBL/GenBank/DDBJ whole genome shotgun (WGS) entry which is preliminary data.</text>
</comment>
<comment type="subunit">
    <text evidence="13">Homotetramer.</text>
</comment>
<keyword evidence="8 13" id="KW-0457">Lysine biosynthesis</keyword>
<dbReference type="GO" id="GO:0051287">
    <property type="term" value="F:NAD binding"/>
    <property type="evidence" value="ECO:0007669"/>
    <property type="project" value="UniProtKB-UniRule"/>
</dbReference>
<dbReference type="AlphaFoldDB" id="A0A101EPH0"/>
<dbReference type="InterPro" id="IPR000846">
    <property type="entry name" value="DapB_N"/>
</dbReference>
<gene>
    <name evidence="13" type="primary">dapB</name>
    <name evidence="16" type="ORF">XD57_1791</name>
</gene>
<dbReference type="InterPro" id="IPR022663">
    <property type="entry name" value="DapB_C"/>
</dbReference>
<dbReference type="SUPFAM" id="SSF55347">
    <property type="entry name" value="Glyceraldehyde-3-phosphate dehydrogenase-like, C-terminal domain"/>
    <property type="match status" value="1"/>
</dbReference>
<organism evidence="16 17">
    <name type="scientific">Thermotoga petrophila</name>
    <dbReference type="NCBI Taxonomy" id="93929"/>
    <lineage>
        <taxon>Bacteria</taxon>
        <taxon>Thermotogati</taxon>
        <taxon>Thermotogota</taxon>
        <taxon>Thermotogae</taxon>
        <taxon>Thermotogales</taxon>
        <taxon>Thermotogaceae</taxon>
        <taxon>Thermotoga</taxon>
    </lineage>
</organism>
<evidence type="ECO:0000256" key="9">
    <source>
        <dbReference type="ARBA" id="ARBA00037922"/>
    </source>
</evidence>
<accession>A0A101EPH0</accession>
<evidence type="ECO:0000256" key="2">
    <source>
        <dbReference type="ARBA" id="ARBA00022490"/>
    </source>
</evidence>
<comment type="subcellular location">
    <subcellularLocation>
        <location evidence="13">Cytoplasm</location>
    </subcellularLocation>
</comment>
<sequence length="216" mass="23792">MKYGIVGYSGRMGQEIQKVFSEKGHELVLKVDVNGIEELDSPDVVVDFSSPEALPKTVELCKKYRAGLVLGTTALKEEHFQMLRDLSREVPVVQAYNFSIGINVLKRFLSELARVLKDWDVEIVETHHRFKKDAPSGTAILLESALGKSVPIHSLRVGGVPGDHVVVFGNIGETIEIKHRAISRTVFAIGALKAAEFLVGKDPGMYSFEEVIFGGE</sequence>
<comment type="pathway">
    <text evidence="9 13">Amino-acid biosynthesis; L-lysine biosynthesis via DAP pathway; (S)-tetrahydrodipicolinate from L-aspartate: step 4/4.</text>
</comment>
<evidence type="ECO:0000256" key="13">
    <source>
        <dbReference type="HAMAP-Rule" id="MF_00102"/>
    </source>
</evidence>
<dbReference type="EMBL" id="LGFG01000260">
    <property type="protein sequence ID" value="KUK22110.1"/>
    <property type="molecule type" value="Genomic_DNA"/>
</dbReference>
<dbReference type="UniPathway" id="UPA00034">
    <property type="reaction ID" value="UER00018"/>
</dbReference>
<comment type="similarity">
    <text evidence="1 13">Belongs to the DapB family.</text>
</comment>
<protein>
    <recommendedName>
        <fullName evidence="10 13">4-hydroxy-tetrahydrodipicolinate reductase</fullName>
        <shortName evidence="13">HTPA reductase</shortName>
        <ecNumber evidence="10 13">1.17.1.8</ecNumber>
    </recommendedName>
</protein>
<dbReference type="SUPFAM" id="SSF51735">
    <property type="entry name" value="NAD(P)-binding Rossmann-fold domains"/>
    <property type="match status" value="1"/>
</dbReference>
<feature type="binding site" evidence="13">
    <location>
        <position position="128"/>
    </location>
    <ligand>
        <name>(S)-2,3,4,5-tetrahydrodipicolinate</name>
        <dbReference type="ChEBI" id="CHEBI:16845"/>
    </ligand>
</feature>
<dbReference type="PROSITE" id="PS01298">
    <property type="entry name" value="DAPB"/>
    <property type="match status" value="1"/>
</dbReference>
<dbReference type="GO" id="GO:0019877">
    <property type="term" value="P:diaminopimelate biosynthetic process"/>
    <property type="evidence" value="ECO:0007669"/>
    <property type="project" value="UniProtKB-UniRule"/>
</dbReference>
<dbReference type="SMR" id="A0A101EPH0"/>
<evidence type="ECO:0000256" key="4">
    <source>
        <dbReference type="ARBA" id="ARBA00022857"/>
    </source>
</evidence>
<dbReference type="GO" id="GO:0009089">
    <property type="term" value="P:lysine biosynthetic process via diaminopimelate"/>
    <property type="evidence" value="ECO:0007669"/>
    <property type="project" value="UniProtKB-UniRule"/>
</dbReference>
<dbReference type="Gene3D" id="3.40.50.720">
    <property type="entry name" value="NAD(P)-binding Rossmann-like Domain"/>
    <property type="match status" value="2"/>
</dbReference>
<evidence type="ECO:0000259" key="14">
    <source>
        <dbReference type="Pfam" id="PF01113"/>
    </source>
</evidence>
<comment type="caution">
    <text evidence="13">Lacks conserved residue(s) required for the propagation of feature annotation.</text>
</comment>
<dbReference type="EC" id="1.17.1.8" evidence="10 13"/>
<evidence type="ECO:0000256" key="1">
    <source>
        <dbReference type="ARBA" id="ARBA00006642"/>
    </source>
</evidence>
<keyword evidence="3 13" id="KW-0028">Amino-acid biosynthesis</keyword>
<reference evidence="16 17" key="1">
    <citation type="journal article" date="2015" name="MBio">
        <title>Genome-Resolved Metagenomic Analysis Reveals Roles for Candidate Phyla and Other Microbial Community Members in Biogeochemical Transformations in Oil Reservoirs.</title>
        <authorList>
            <person name="Hu P."/>
            <person name="Tom L."/>
            <person name="Singh A."/>
            <person name="Thomas B.C."/>
            <person name="Baker B.J."/>
            <person name="Piceno Y.M."/>
            <person name="Andersen G.L."/>
            <person name="Banfield J.F."/>
        </authorList>
    </citation>
    <scope>NUCLEOTIDE SEQUENCE [LARGE SCALE GENOMIC DNA]</scope>
    <source>
        <strain evidence="16">46_26</strain>
    </source>
</reference>
<evidence type="ECO:0000256" key="12">
    <source>
        <dbReference type="ARBA" id="ARBA00049396"/>
    </source>
</evidence>
<evidence type="ECO:0000256" key="3">
    <source>
        <dbReference type="ARBA" id="ARBA00022605"/>
    </source>
</evidence>
<evidence type="ECO:0000256" key="7">
    <source>
        <dbReference type="ARBA" id="ARBA00023027"/>
    </source>
</evidence>
<dbReference type="InterPro" id="IPR023940">
    <property type="entry name" value="DHDPR_bac"/>
</dbReference>
<dbReference type="GO" id="GO:0005829">
    <property type="term" value="C:cytosol"/>
    <property type="evidence" value="ECO:0007669"/>
    <property type="project" value="TreeGrafter"/>
</dbReference>
<dbReference type="Pfam" id="PF01113">
    <property type="entry name" value="DapB_N"/>
    <property type="match status" value="1"/>
</dbReference>
<dbReference type="Proteomes" id="UP000058636">
    <property type="component" value="Unassembled WGS sequence"/>
</dbReference>
<dbReference type="PATRIC" id="fig|93930.3.peg.1010"/>
<feature type="domain" description="Dihydrodipicolinate reductase C-terminal" evidence="15">
    <location>
        <begin position="101"/>
        <end position="212"/>
    </location>
</feature>
<feature type="domain" description="Dihydrodipicolinate reductase N-terminal" evidence="14">
    <location>
        <begin position="1"/>
        <end position="98"/>
    </location>
</feature>
<feature type="binding site" evidence="13">
    <location>
        <begin position="137"/>
        <end position="138"/>
    </location>
    <ligand>
        <name>(S)-2,3,4,5-tetrahydrodipicolinate</name>
        <dbReference type="ChEBI" id="CHEBI:16845"/>
    </ligand>
</feature>
<name>A0A101EPH0_9THEM</name>
<dbReference type="PIRSF" id="PIRSF000161">
    <property type="entry name" value="DHPR"/>
    <property type="match status" value="1"/>
</dbReference>
<dbReference type="InterPro" id="IPR036291">
    <property type="entry name" value="NAD(P)-bd_dom_sf"/>
</dbReference>